<dbReference type="OrthoDB" id="1114216at2759"/>
<evidence type="ECO:0000313" key="3">
    <source>
        <dbReference type="Proteomes" id="UP000886595"/>
    </source>
</evidence>
<dbReference type="Proteomes" id="UP000886595">
    <property type="component" value="Unassembled WGS sequence"/>
</dbReference>
<protein>
    <submittedName>
        <fullName evidence="2">Uncharacterized protein</fullName>
    </submittedName>
</protein>
<keyword evidence="3" id="KW-1185">Reference proteome</keyword>
<evidence type="ECO:0000256" key="1">
    <source>
        <dbReference type="SAM" id="MobiDB-lite"/>
    </source>
</evidence>
<dbReference type="PANTHER" id="PTHR44137">
    <property type="entry name" value="BNAC03G44070D PROTEIN"/>
    <property type="match status" value="1"/>
</dbReference>
<sequence length="163" mass="18271">MGARSEKAMALERYKVGDFSGAKVSAFNAMMMNPFLNGVTRLNTVLDVLLCVQKKINREVDWHAVLSVDPRADIAMIQRRNKELLLSIIMDDGDNSLGSRTDEAKKILDDCRRYFAMKTEREFVKSDVNKEQIMKSNSESRAQARVQSRGGSTLAEGVASTTY</sequence>
<feature type="compositionally biased region" description="Polar residues" evidence="1">
    <location>
        <begin position="135"/>
        <end position="151"/>
    </location>
</feature>
<name>A0A8X7S348_BRACI</name>
<reference evidence="2 3" key="1">
    <citation type="submission" date="2020-02" db="EMBL/GenBank/DDBJ databases">
        <authorList>
            <person name="Ma Q."/>
            <person name="Huang Y."/>
            <person name="Song X."/>
            <person name="Pei D."/>
        </authorList>
    </citation>
    <scope>NUCLEOTIDE SEQUENCE [LARGE SCALE GENOMIC DNA]</scope>
    <source>
        <strain evidence="2">Sxm20200214</strain>
        <tissue evidence="2">Leaf</tissue>
    </source>
</reference>
<gene>
    <name evidence="2" type="ORF">Bca52824_035444</name>
</gene>
<dbReference type="AlphaFoldDB" id="A0A8X7S348"/>
<dbReference type="PANTHER" id="PTHR44137:SF51">
    <property type="entry name" value="MOLECULAR CHAPERONE HSP40_DNAJ FAMILY PROTEIN"/>
    <property type="match status" value="1"/>
</dbReference>
<feature type="region of interest" description="Disordered" evidence="1">
    <location>
        <begin position="135"/>
        <end position="163"/>
    </location>
</feature>
<comment type="caution">
    <text evidence="2">The sequence shown here is derived from an EMBL/GenBank/DDBJ whole genome shotgun (WGS) entry which is preliminary data.</text>
</comment>
<dbReference type="EMBL" id="JAAMPC010000008">
    <property type="protein sequence ID" value="KAG2298972.1"/>
    <property type="molecule type" value="Genomic_DNA"/>
</dbReference>
<organism evidence="2 3">
    <name type="scientific">Brassica carinata</name>
    <name type="common">Ethiopian mustard</name>
    <name type="synonym">Abyssinian cabbage</name>
    <dbReference type="NCBI Taxonomy" id="52824"/>
    <lineage>
        <taxon>Eukaryota</taxon>
        <taxon>Viridiplantae</taxon>
        <taxon>Streptophyta</taxon>
        <taxon>Embryophyta</taxon>
        <taxon>Tracheophyta</taxon>
        <taxon>Spermatophyta</taxon>
        <taxon>Magnoliopsida</taxon>
        <taxon>eudicotyledons</taxon>
        <taxon>Gunneridae</taxon>
        <taxon>Pentapetalae</taxon>
        <taxon>rosids</taxon>
        <taxon>malvids</taxon>
        <taxon>Brassicales</taxon>
        <taxon>Brassicaceae</taxon>
        <taxon>Brassiceae</taxon>
        <taxon>Brassica</taxon>
    </lineage>
</organism>
<evidence type="ECO:0000313" key="2">
    <source>
        <dbReference type="EMBL" id="KAG2298972.1"/>
    </source>
</evidence>
<accession>A0A8X7S348</accession>
<proteinExistence type="predicted"/>